<dbReference type="AlphaFoldDB" id="A0A645D0G4"/>
<accession>A0A645D0G4</accession>
<evidence type="ECO:0000313" key="1">
    <source>
        <dbReference type="EMBL" id="MPM82593.1"/>
    </source>
</evidence>
<protein>
    <recommendedName>
        <fullName evidence="2">PD-(D/E)XK motif protein</fullName>
    </recommendedName>
</protein>
<organism evidence="1">
    <name type="scientific">bioreactor metagenome</name>
    <dbReference type="NCBI Taxonomy" id="1076179"/>
    <lineage>
        <taxon>unclassified sequences</taxon>
        <taxon>metagenomes</taxon>
        <taxon>ecological metagenomes</taxon>
    </lineage>
</organism>
<reference evidence="1" key="1">
    <citation type="submission" date="2019-08" db="EMBL/GenBank/DDBJ databases">
        <authorList>
            <person name="Kucharzyk K."/>
            <person name="Murdoch R.W."/>
            <person name="Higgins S."/>
            <person name="Loffler F."/>
        </authorList>
    </citation>
    <scope>NUCLEOTIDE SEQUENCE</scope>
</reference>
<comment type="caution">
    <text evidence="1">The sequence shown here is derived from an EMBL/GenBank/DDBJ whole genome shotgun (WGS) entry which is preliminary data.</text>
</comment>
<dbReference type="Pfam" id="PF14390">
    <property type="entry name" value="DUF4420"/>
    <property type="match status" value="1"/>
</dbReference>
<evidence type="ECO:0008006" key="2">
    <source>
        <dbReference type="Google" id="ProtNLM"/>
    </source>
</evidence>
<dbReference type="InterPro" id="IPR025534">
    <property type="entry name" value="DUF4420"/>
</dbReference>
<gene>
    <name evidence="1" type="ORF">SDC9_129654</name>
</gene>
<sequence length="214" mass="25102">MGILIKWKKFFLIHQEIKMTEVKQQGLYGELVLLEKLTKKYGGQAVYWWTGCNMETHDFYVDSNAIEVKTTCAKGPYKINISSEFQLDSLDVNGTLFLQFYALRKSETDGERLPEIIIRIKDMLMGQQNCIDELSSKLFKYGYIERHPELYNIGFKQREVYNYEIRDKFPKITCRDLPAGIGGITYTLSLSSCEQFHINEDYMYMKLKRCSNDN</sequence>
<name>A0A645D0G4_9ZZZZ</name>
<dbReference type="EMBL" id="VSSQ01031632">
    <property type="protein sequence ID" value="MPM82593.1"/>
    <property type="molecule type" value="Genomic_DNA"/>
</dbReference>
<proteinExistence type="predicted"/>